<reference evidence="3" key="1">
    <citation type="journal article" date="2019" name="Int. J. Syst. Evol. Microbiol.">
        <title>The Global Catalogue of Microorganisms (GCM) 10K type strain sequencing project: providing services to taxonomists for standard genome sequencing and annotation.</title>
        <authorList>
            <consortium name="The Broad Institute Genomics Platform"/>
            <consortium name="The Broad Institute Genome Sequencing Center for Infectious Disease"/>
            <person name="Wu L."/>
            <person name="Ma J."/>
        </authorList>
    </citation>
    <scope>NUCLEOTIDE SEQUENCE [LARGE SCALE GENOMIC DNA]</scope>
    <source>
        <strain evidence="3">JCM 18304</strain>
    </source>
</reference>
<comment type="caution">
    <text evidence="2">The sequence shown here is derived from an EMBL/GenBank/DDBJ whole genome shotgun (WGS) entry which is preliminary data.</text>
</comment>
<evidence type="ECO:0008006" key="4">
    <source>
        <dbReference type="Google" id="ProtNLM"/>
    </source>
</evidence>
<protein>
    <recommendedName>
        <fullName evidence="4">FtsX-like permease family protein</fullName>
    </recommendedName>
</protein>
<feature type="transmembrane region" description="Helical" evidence="1">
    <location>
        <begin position="487"/>
        <end position="506"/>
    </location>
</feature>
<organism evidence="2 3">
    <name type="scientific">Rugosimonospora acidiphila</name>
    <dbReference type="NCBI Taxonomy" id="556531"/>
    <lineage>
        <taxon>Bacteria</taxon>
        <taxon>Bacillati</taxon>
        <taxon>Actinomycetota</taxon>
        <taxon>Actinomycetes</taxon>
        <taxon>Micromonosporales</taxon>
        <taxon>Micromonosporaceae</taxon>
        <taxon>Rugosimonospora</taxon>
    </lineage>
</organism>
<dbReference type="Proteomes" id="UP001501570">
    <property type="component" value="Unassembled WGS sequence"/>
</dbReference>
<keyword evidence="1" id="KW-0472">Membrane</keyword>
<feature type="transmembrane region" description="Helical" evidence="1">
    <location>
        <begin position="398"/>
        <end position="420"/>
    </location>
</feature>
<keyword evidence="3" id="KW-1185">Reference proteome</keyword>
<dbReference type="EMBL" id="BAABJQ010000025">
    <property type="protein sequence ID" value="GAA5195855.1"/>
    <property type="molecule type" value="Genomic_DNA"/>
</dbReference>
<accession>A0ABP9SIK8</accession>
<sequence length="518" mass="52988">MRPGTLLRLAVTGTRADTTRIALTGFGSALGALALLCAATVLAIRSVPDPTEPGRMMDAPYTNGLLRESGLRPGLAFALILLTVPVLLFVGQCARLGAPARDRRLAAIRLAGATPGQGLAMASVESGAATLLGAVAGLLCYLAGRHVFDEPNAHGLRPLPTDVLPAPGAIAAIVFGLPLIATLVTALLLRRVAVTPFGVARRTRTRPPRPLPGVLIVLGVVGYALIPAVQRHDTALAGYALPLVVFLGGLAAAVGVVSGAGWISYTVGRLLARYARRPAALIAARRLQADPWHGSRALAALLGAVLIAGAAAWYASWSRTDQRVNAINDHLAAVAFGEPTVVDSPNNFYLRAAQLAGYGVLLAGLIAAAGLAVAVANSVVERRRALASLTASGVPRGVLGRAVLWQTVGVAVPALILAMATGVALGRGVEGSTVGDESGTYSCTAPPDAPQACNLPLGQARQLGAKVIEPPHITEQVPVPWGQLGVIGGWALGATVLTAGLGMVFLRASTAPEELRTS</sequence>
<gene>
    <name evidence="2" type="ORF">GCM10023322_63470</name>
</gene>
<feature type="transmembrane region" description="Helical" evidence="1">
    <location>
        <begin position="210"/>
        <end position="229"/>
    </location>
</feature>
<feature type="transmembrane region" description="Helical" evidence="1">
    <location>
        <begin position="241"/>
        <end position="267"/>
    </location>
</feature>
<feature type="transmembrane region" description="Helical" evidence="1">
    <location>
        <begin position="164"/>
        <end position="189"/>
    </location>
</feature>
<evidence type="ECO:0000256" key="1">
    <source>
        <dbReference type="SAM" id="Phobius"/>
    </source>
</evidence>
<feature type="transmembrane region" description="Helical" evidence="1">
    <location>
        <begin position="119"/>
        <end position="144"/>
    </location>
</feature>
<proteinExistence type="predicted"/>
<feature type="transmembrane region" description="Helical" evidence="1">
    <location>
        <begin position="295"/>
        <end position="315"/>
    </location>
</feature>
<dbReference type="RefSeq" id="WP_345635858.1">
    <property type="nucleotide sequence ID" value="NZ_BAABJQ010000025.1"/>
</dbReference>
<evidence type="ECO:0000313" key="3">
    <source>
        <dbReference type="Proteomes" id="UP001501570"/>
    </source>
</evidence>
<feature type="transmembrane region" description="Helical" evidence="1">
    <location>
        <begin position="355"/>
        <end position="377"/>
    </location>
</feature>
<feature type="transmembrane region" description="Helical" evidence="1">
    <location>
        <begin position="21"/>
        <end position="44"/>
    </location>
</feature>
<evidence type="ECO:0000313" key="2">
    <source>
        <dbReference type="EMBL" id="GAA5195855.1"/>
    </source>
</evidence>
<name>A0ABP9SIK8_9ACTN</name>
<feature type="transmembrane region" description="Helical" evidence="1">
    <location>
        <begin position="75"/>
        <end position="98"/>
    </location>
</feature>
<keyword evidence="1" id="KW-0812">Transmembrane</keyword>
<keyword evidence="1" id="KW-1133">Transmembrane helix</keyword>